<evidence type="ECO:0000313" key="2">
    <source>
        <dbReference type="EnsemblPlants" id="KRH28908"/>
    </source>
</evidence>
<accession>A0A0R0HDV8</accession>
<dbReference type="InParanoid" id="A0A0R0HDV8"/>
<dbReference type="EMBL" id="CM000844">
    <property type="protein sequence ID" value="KRH28908.1"/>
    <property type="molecule type" value="Genomic_DNA"/>
</dbReference>
<dbReference type="EnsemblPlants" id="KRH28908">
    <property type="protein sequence ID" value="KRH28908"/>
    <property type="gene ID" value="GLYMA_11G085000"/>
</dbReference>
<dbReference type="AlphaFoldDB" id="A0A0R0HDV8"/>
<reference evidence="2" key="2">
    <citation type="submission" date="2018-02" db="UniProtKB">
        <authorList>
            <consortium name="EnsemblPlants"/>
        </authorList>
    </citation>
    <scope>IDENTIFICATION</scope>
    <source>
        <strain evidence="2">Williams 82</strain>
    </source>
</reference>
<sequence>MAEGFIPRGILFRLESVHAVRNGHCFEDLTVRGNRQTGGIVFTYASAATGTSSSPEGQMIQEFRLPFSFFGLASPDRGGREITEKDIEEAIRTMPRSLYVP</sequence>
<proteinExistence type="predicted"/>
<organism evidence="1">
    <name type="scientific">Glycine max</name>
    <name type="common">Soybean</name>
    <name type="synonym">Glycine hispida</name>
    <dbReference type="NCBI Taxonomy" id="3847"/>
    <lineage>
        <taxon>Eukaryota</taxon>
        <taxon>Viridiplantae</taxon>
        <taxon>Streptophyta</taxon>
        <taxon>Embryophyta</taxon>
        <taxon>Tracheophyta</taxon>
        <taxon>Spermatophyta</taxon>
        <taxon>Magnoliopsida</taxon>
        <taxon>eudicotyledons</taxon>
        <taxon>Gunneridae</taxon>
        <taxon>Pentapetalae</taxon>
        <taxon>rosids</taxon>
        <taxon>fabids</taxon>
        <taxon>Fabales</taxon>
        <taxon>Fabaceae</taxon>
        <taxon>Papilionoideae</taxon>
        <taxon>50 kb inversion clade</taxon>
        <taxon>NPAAA clade</taxon>
        <taxon>indigoferoid/millettioid clade</taxon>
        <taxon>Phaseoleae</taxon>
        <taxon>Glycine</taxon>
        <taxon>Glycine subgen. Soja</taxon>
    </lineage>
</organism>
<dbReference type="Gramene" id="KRH28908">
    <property type="protein sequence ID" value="KRH28908"/>
    <property type="gene ID" value="GLYMA_11G085000"/>
</dbReference>
<reference evidence="1 2" key="1">
    <citation type="journal article" date="2010" name="Nature">
        <title>Genome sequence of the palaeopolyploid soybean.</title>
        <authorList>
            <person name="Schmutz J."/>
            <person name="Cannon S.B."/>
            <person name="Schlueter J."/>
            <person name="Ma J."/>
            <person name="Mitros T."/>
            <person name="Nelson W."/>
            <person name="Hyten D.L."/>
            <person name="Song Q."/>
            <person name="Thelen J.J."/>
            <person name="Cheng J."/>
            <person name="Xu D."/>
            <person name="Hellsten U."/>
            <person name="May G.D."/>
            <person name="Yu Y."/>
            <person name="Sakurai T."/>
            <person name="Umezawa T."/>
            <person name="Bhattacharyya M.K."/>
            <person name="Sandhu D."/>
            <person name="Valliyodan B."/>
            <person name="Lindquist E."/>
            <person name="Peto M."/>
            <person name="Grant D."/>
            <person name="Shu S."/>
            <person name="Goodstein D."/>
            <person name="Barry K."/>
            <person name="Futrell-Griggs M."/>
            <person name="Abernathy B."/>
            <person name="Du J."/>
            <person name="Tian Z."/>
            <person name="Zhu L."/>
            <person name="Gill N."/>
            <person name="Joshi T."/>
            <person name="Libault M."/>
            <person name="Sethuraman A."/>
            <person name="Zhang X.-C."/>
            <person name="Shinozaki K."/>
            <person name="Nguyen H.T."/>
            <person name="Wing R.A."/>
            <person name="Cregan P."/>
            <person name="Specht J."/>
            <person name="Grimwood J."/>
            <person name="Rokhsar D."/>
            <person name="Stacey G."/>
            <person name="Shoemaker R.C."/>
            <person name="Jackson S.A."/>
        </authorList>
    </citation>
    <scope>NUCLEOTIDE SEQUENCE [LARGE SCALE GENOMIC DNA]</scope>
    <source>
        <strain evidence="2">cv. Williams 82</strain>
        <tissue evidence="1">Callus</tissue>
    </source>
</reference>
<name>A0A0R0HDV8_SOYBN</name>
<reference evidence="1" key="3">
    <citation type="submission" date="2018-07" db="EMBL/GenBank/DDBJ databases">
        <title>WGS assembly of Glycine max.</title>
        <authorList>
            <person name="Schmutz J."/>
            <person name="Cannon S."/>
            <person name="Schlueter J."/>
            <person name="Ma J."/>
            <person name="Mitros T."/>
            <person name="Nelson W."/>
            <person name="Hyten D."/>
            <person name="Song Q."/>
            <person name="Thelen J."/>
            <person name="Cheng J."/>
            <person name="Xu D."/>
            <person name="Hellsten U."/>
            <person name="May G."/>
            <person name="Yu Y."/>
            <person name="Sakurai T."/>
            <person name="Umezawa T."/>
            <person name="Bhattacharyya M."/>
            <person name="Sandhu D."/>
            <person name="Valliyodan B."/>
            <person name="Lindquist E."/>
            <person name="Peto M."/>
            <person name="Grant D."/>
            <person name="Shu S."/>
            <person name="Goodstein D."/>
            <person name="Barry K."/>
            <person name="Futrell-Griggs M."/>
            <person name="Abernathy B."/>
            <person name="Du J."/>
            <person name="Tian Z."/>
            <person name="Zhu L."/>
            <person name="Gill N."/>
            <person name="Joshi T."/>
            <person name="Libault M."/>
            <person name="Sethuraman A."/>
            <person name="Zhang X."/>
            <person name="Shinozaki K."/>
            <person name="Nguyen H."/>
            <person name="Wing R."/>
            <person name="Cregan P."/>
            <person name="Specht J."/>
            <person name="Grimwood J."/>
            <person name="Rokhsar D."/>
            <person name="Stacey G."/>
            <person name="Shoemaker R."/>
            <person name="Jackson S."/>
        </authorList>
    </citation>
    <scope>NUCLEOTIDE SEQUENCE</scope>
    <source>
        <tissue evidence="1">Callus</tissue>
    </source>
</reference>
<protein>
    <submittedName>
        <fullName evidence="1 2">Uncharacterized protein</fullName>
    </submittedName>
</protein>
<keyword evidence="3" id="KW-1185">Reference proteome</keyword>
<dbReference type="Proteomes" id="UP000008827">
    <property type="component" value="Chromosome 11"/>
</dbReference>
<gene>
    <name evidence="1" type="ORF">GLYMA_11G085000</name>
</gene>
<evidence type="ECO:0000313" key="1">
    <source>
        <dbReference type="EMBL" id="KRH28908.1"/>
    </source>
</evidence>
<evidence type="ECO:0000313" key="3">
    <source>
        <dbReference type="Proteomes" id="UP000008827"/>
    </source>
</evidence>